<reference evidence="4" key="1">
    <citation type="submission" date="2025-08" db="UniProtKB">
        <authorList>
            <consortium name="RefSeq"/>
        </authorList>
    </citation>
    <scope>IDENTIFICATION</scope>
    <source>
        <tissue evidence="4">Whole Larva</tissue>
    </source>
</reference>
<evidence type="ECO:0000313" key="3">
    <source>
        <dbReference type="Proteomes" id="UP000695000"/>
    </source>
</evidence>
<comment type="similarity">
    <text evidence="1">Belongs to the FAM154 family.</text>
</comment>
<feature type="compositionally biased region" description="Polar residues" evidence="2">
    <location>
        <begin position="575"/>
        <end position="586"/>
    </location>
</feature>
<feature type="compositionally biased region" description="Low complexity" evidence="2">
    <location>
        <begin position="607"/>
        <end position="618"/>
    </location>
</feature>
<accession>A0ABM1MQ36</accession>
<evidence type="ECO:0000256" key="1">
    <source>
        <dbReference type="ARBA" id="ARBA00008738"/>
    </source>
</evidence>
<dbReference type="Proteomes" id="UP000695000">
    <property type="component" value="Unplaced"/>
</dbReference>
<proteinExistence type="inferred from homology"/>
<keyword evidence="3" id="KW-1185">Reference proteome</keyword>
<feature type="compositionally biased region" description="Basic residues" evidence="2">
    <location>
        <begin position="644"/>
        <end position="654"/>
    </location>
</feature>
<protein>
    <submittedName>
        <fullName evidence="4">Uncharacterized protein LOC108562772</fullName>
    </submittedName>
</protein>
<evidence type="ECO:0000313" key="4">
    <source>
        <dbReference type="RefSeq" id="XP_017776686.1"/>
    </source>
</evidence>
<name>A0ABM1MQ36_NICVS</name>
<sequence>MNKENTSQGDFSSEPDLTTAERRLWDSGFPPGFSVDKLKQFRRRRFLNKPQDHLQLEEGKFANIKSEYTRRYKNYYFTGSDGDLAYNSKDISPIRSEKPEDSLKIEGALHINPEYTESFVEFPLENVRGRRRKRSAFRLIDDADMALHNEEYSYSVSRTENRAQFKRWDNWSRTLPLRRPTILKLEGDLLSTTEKAEQFIEYLLAERRTLKKHDNNLKMEGEMQTNSEMGAQFRPYEYQSRPPLCRKFTNLHLEGDMETMTENNENYVTYTYEKRPALMKRGTNLNLEGDLEMNPEYRNAFVEIKSERRSPSVPQHNLTVDGFFDSSTENKTKFVGHEIRPIPFLRGSDFNRKLLLGDDKPIRNAEYRDKYVQHAMEKTAPLRRTSNLKSEGNFEGISENKGEYVERPVTKVEKQKMQHNIHLEGRIDMNPEYKNAYVDYYKDGNFASPSRRRRTHSQTINLKSESPVEHYPEYKRSYVDFPRSRPTIIKPGGNISSEGNMDHVSEKKSQYIEYPNYQKQDSLKRESKLKLEGNFECQPEYRKAYKDYLIRERVDRKPRPMDNLTQNKRAVDVLAQSSSTPTPISEDSSKPHKRIIKSQIPIRKPQSTTSESDSGSKSSRLKTIEGQLFGPKIPKASRSPSPRVRTKSKSPSKYKPKEEKRNNRTGSRFTESIRVEDLAYTPCTSPIPTRKVYAQQVERKKWNKQESEDAFYILEDDINNNCENEHFLNAKSLDRCGLGFMGMRQIILFAECNPMWLHPPNHRPELVIAWFDESP</sequence>
<feature type="region of interest" description="Disordered" evidence="2">
    <location>
        <begin position="556"/>
        <end position="670"/>
    </location>
</feature>
<dbReference type="InterPro" id="IPR033336">
    <property type="entry name" value="SAXO1/2"/>
</dbReference>
<organism evidence="3 4">
    <name type="scientific">Nicrophorus vespilloides</name>
    <name type="common">Boreal carrion beetle</name>
    <dbReference type="NCBI Taxonomy" id="110193"/>
    <lineage>
        <taxon>Eukaryota</taxon>
        <taxon>Metazoa</taxon>
        <taxon>Ecdysozoa</taxon>
        <taxon>Arthropoda</taxon>
        <taxon>Hexapoda</taxon>
        <taxon>Insecta</taxon>
        <taxon>Pterygota</taxon>
        <taxon>Neoptera</taxon>
        <taxon>Endopterygota</taxon>
        <taxon>Coleoptera</taxon>
        <taxon>Polyphaga</taxon>
        <taxon>Staphyliniformia</taxon>
        <taxon>Silphidae</taxon>
        <taxon>Nicrophorinae</taxon>
        <taxon>Nicrophorus</taxon>
    </lineage>
</organism>
<dbReference type="RefSeq" id="XP_017776686.1">
    <property type="nucleotide sequence ID" value="XM_017921197.1"/>
</dbReference>
<dbReference type="PANTHER" id="PTHR31516">
    <property type="entry name" value="STABILIZER OF AXONEMAL MICROTUBULES 2"/>
    <property type="match status" value="1"/>
</dbReference>
<dbReference type="PANTHER" id="PTHR31516:SF17">
    <property type="entry name" value="STABILIZER OF AXONEMAL MICROTUBULES 2"/>
    <property type="match status" value="1"/>
</dbReference>
<evidence type="ECO:0000256" key="2">
    <source>
        <dbReference type="SAM" id="MobiDB-lite"/>
    </source>
</evidence>
<gene>
    <name evidence="4" type="primary">LOC108562772</name>
</gene>
<dbReference type="GeneID" id="108562772"/>